<keyword evidence="1" id="KW-0175">Coiled coil</keyword>
<feature type="region of interest" description="Disordered" evidence="2">
    <location>
        <begin position="199"/>
        <end position="218"/>
    </location>
</feature>
<dbReference type="Proteomes" id="UP000719412">
    <property type="component" value="Unassembled WGS sequence"/>
</dbReference>
<reference evidence="3" key="2">
    <citation type="submission" date="2021-08" db="EMBL/GenBank/DDBJ databases">
        <authorList>
            <person name="Eriksson T."/>
        </authorList>
    </citation>
    <scope>NUCLEOTIDE SEQUENCE</scope>
    <source>
        <strain evidence="3">Stoneville</strain>
        <tissue evidence="3">Whole head</tissue>
    </source>
</reference>
<evidence type="ECO:0000256" key="2">
    <source>
        <dbReference type="SAM" id="MobiDB-lite"/>
    </source>
</evidence>
<name>A0A8J6LGW3_TENMO</name>
<proteinExistence type="predicted"/>
<protein>
    <submittedName>
        <fullName evidence="3">Uncharacterized protein</fullName>
    </submittedName>
</protein>
<dbReference type="AlphaFoldDB" id="A0A8J6LGW3"/>
<evidence type="ECO:0000313" key="3">
    <source>
        <dbReference type="EMBL" id="KAH0812751.1"/>
    </source>
</evidence>
<dbReference type="EMBL" id="JABDTM020025816">
    <property type="protein sequence ID" value="KAH0812751.1"/>
    <property type="molecule type" value="Genomic_DNA"/>
</dbReference>
<feature type="coiled-coil region" evidence="1">
    <location>
        <begin position="466"/>
        <end position="497"/>
    </location>
</feature>
<keyword evidence="4" id="KW-1185">Reference proteome</keyword>
<feature type="compositionally biased region" description="Polar residues" evidence="2">
    <location>
        <begin position="282"/>
        <end position="295"/>
    </location>
</feature>
<evidence type="ECO:0000256" key="1">
    <source>
        <dbReference type="SAM" id="Coils"/>
    </source>
</evidence>
<accession>A0A8J6LGW3</accession>
<gene>
    <name evidence="3" type="ORF">GEV33_010039</name>
</gene>
<organism evidence="3 4">
    <name type="scientific">Tenebrio molitor</name>
    <name type="common">Yellow mealworm beetle</name>
    <dbReference type="NCBI Taxonomy" id="7067"/>
    <lineage>
        <taxon>Eukaryota</taxon>
        <taxon>Metazoa</taxon>
        <taxon>Ecdysozoa</taxon>
        <taxon>Arthropoda</taxon>
        <taxon>Hexapoda</taxon>
        <taxon>Insecta</taxon>
        <taxon>Pterygota</taxon>
        <taxon>Neoptera</taxon>
        <taxon>Endopterygota</taxon>
        <taxon>Coleoptera</taxon>
        <taxon>Polyphaga</taxon>
        <taxon>Cucujiformia</taxon>
        <taxon>Tenebrionidae</taxon>
        <taxon>Tenebrio</taxon>
    </lineage>
</organism>
<comment type="caution">
    <text evidence="3">The sequence shown here is derived from an EMBL/GenBank/DDBJ whole genome shotgun (WGS) entry which is preliminary data.</text>
</comment>
<feature type="region of interest" description="Disordered" evidence="2">
    <location>
        <begin position="276"/>
        <end position="295"/>
    </location>
</feature>
<sequence length="624" mass="68367">MAFIGFLRLPVSYGGSEVAREVAKEPPVGGDEALPAARDGYRFIRASPGSPTTRIFMLYRRFSLSNGHAGRRSGATIVSWSRGEVYQASLLAQTPYAQLVFWATGLLHLSSYSNAANLAAEVRQIMQRDAKKKGAAATLLVGPCRNPESIRIRRMWSMRHPDFVTTDIRRKNLPYLPLITATTTETRYRTHEVEMFVGQGAPPRNRTLPGAKDRNSGTVGRVRAQKNGDFSVRFRHVRDKPDFGQVAADSAHLFKIIHPVGVVDPGKSERVAVGGAFPARPNESSGPGLTKSNVQLSETERTGLFEAVSLKSRKSRGESRQPTIRDFAISMAAGSENVLSQRRSCAGRVISPGKRRQPSKTILGKRRKALRQQLFLIVTSHYCPHYKKKPHWGIQQFKDLLHTTMNTKLVLIIAFCFVQGNRAETIADVVADLSQRIAGIRTNINGIIRDGGRLIGQTRSAIRQVVTQAETTVQNQLDQLDNIVQQAELEAAQKLVDISQCVNAENDAVSALDIQSLNNCNNNHELDLLGLKLKDLGVVKRNLSKSINICLGKNPVDPAALRDCVQVEIDAAQGKISAIQDQINSVVDEAQKNAQTCAQSVLGGLDQAISAIAHDLKSCLLGIL</sequence>
<evidence type="ECO:0000313" key="4">
    <source>
        <dbReference type="Proteomes" id="UP000719412"/>
    </source>
</evidence>
<reference evidence="3" key="1">
    <citation type="journal article" date="2020" name="J Insects Food Feed">
        <title>The yellow mealworm (Tenebrio molitor) genome: a resource for the emerging insects as food and feed industry.</title>
        <authorList>
            <person name="Eriksson T."/>
            <person name="Andere A."/>
            <person name="Kelstrup H."/>
            <person name="Emery V."/>
            <person name="Picard C."/>
        </authorList>
    </citation>
    <scope>NUCLEOTIDE SEQUENCE</scope>
    <source>
        <strain evidence="3">Stoneville</strain>
        <tissue evidence="3">Whole head</tissue>
    </source>
</reference>